<dbReference type="InterPro" id="IPR045802">
    <property type="entry name" value="GRV2/DNAJC13_N"/>
</dbReference>
<reference evidence="2" key="1">
    <citation type="submission" date="2020-06" db="EMBL/GenBank/DDBJ databases">
        <title>WGS assembly of Ceratodon purpureus strain R40.</title>
        <authorList>
            <person name="Carey S.B."/>
            <person name="Jenkins J."/>
            <person name="Shu S."/>
            <person name="Lovell J.T."/>
            <person name="Sreedasyam A."/>
            <person name="Maumus F."/>
            <person name="Tiley G.P."/>
            <person name="Fernandez-Pozo N."/>
            <person name="Barry K."/>
            <person name="Chen C."/>
            <person name="Wang M."/>
            <person name="Lipzen A."/>
            <person name="Daum C."/>
            <person name="Saski C.A."/>
            <person name="Payton A.C."/>
            <person name="Mcbreen J.C."/>
            <person name="Conrad R.E."/>
            <person name="Kollar L.M."/>
            <person name="Olsson S."/>
            <person name="Huttunen S."/>
            <person name="Landis J.B."/>
            <person name="Wickett N.J."/>
            <person name="Johnson M.G."/>
            <person name="Rensing S.A."/>
            <person name="Grimwood J."/>
            <person name="Schmutz J."/>
            <person name="Mcdaniel S.F."/>
        </authorList>
    </citation>
    <scope>NUCLEOTIDE SEQUENCE</scope>
    <source>
        <strain evidence="2">R40</strain>
    </source>
</reference>
<dbReference type="GO" id="GO:0010008">
    <property type="term" value="C:endosome membrane"/>
    <property type="evidence" value="ECO:0007669"/>
    <property type="project" value="TreeGrafter"/>
</dbReference>
<name>A0A8T0I9Q6_CERPU</name>
<dbReference type="EMBL" id="CM026424">
    <property type="protein sequence ID" value="KAG0579697.1"/>
    <property type="molecule type" value="Genomic_DNA"/>
</dbReference>
<feature type="domain" description="DnaJ homologue subfamily C GRV2/DNAJC13 N-terminal" evidence="1">
    <location>
        <begin position="22"/>
        <end position="654"/>
    </location>
</feature>
<proteinExistence type="predicted"/>
<organism evidence="2 3">
    <name type="scientific">Ceratodon purpureus</name>
    <name type="common">Fire moss</name>
    <name type="synonym">Dicranum purpureum</name>
    <dbReference type="NCBI Taxonomy" id="3225"/>
    <lineage>
        <taxon>Eukaryota</taxon>
        <taxon>Viridiplantae</taxon>
        <taxon>Streptophyta</taxon>
        <taxon>Embryophyta</taxon>
        <taxon>Bryophyta</taxon>
        <taxon>Bryophytina</taxon>
        <taxon>Bryopsida</taxon>
        <taxon>Dicranidae</taxon>
        <taxon>Pseudoditrichales</taxon>
        <taxon>Ditrichaceae</taxon>
        <taxon>Ceratodon</taxon>
    </lineage>
</organism>
<comment type="caution">
    <text evidence="2">The sequence shown here is derived from an EMBL/GenBank/DDBJ whole genome shotgun (WGS) entry which is preliminary data.</text>
</comment>
<evidence type="ECO:0000259" key="1">
    <source>
        <dbReference type="Pfam" id="PF19432"/>
    </source>
</evidence>
<dbReference type="GO" id="GO:2000641">
    <property type="term" value="P:regulation of early endosome to late endosome transport"/>
    <property type="evidence" value="ECO:0007669"/>
    <property type="project" value="InterPro"/>
</dbReference>
<dbReference type="Proteomes" id="UP000822688">
    <property type="component" value="Chromosome 4"/>
</dbReference>
<evidence type="ECO:0000313" key="3">
    <source>
        <dbReference type="Proteomes" id="UP000822688"/>
    </source>
</evidence>
<gene>
    <name evidence="2" type="ORF">KC19_4G117600</name>
</gene>
<evidence type="ECO:0000313" key="2">
    <source>
        <dbReference type="EMBL" id="KAG0579697.1"/>
    </source>
</evidence>
<dbReference type="PANTHER" id="PTHR36983">
    <property type="entry name" value="DNAJ HOMOLOG SUBFAMILY C MEMBER 13"/>
    <property type="match status" value="1"/>
</dbReference>
<dbReference type="PANTHER" id="PTHR36983:SF3">
    <property type="entry name" value="DNAJ HOMOLOGUE SUBFAMILY C GRV2_DNAJC13 N-TERMINAL DOMAIN-CONTAINING PROTEIN"/>
    <property type="match status" value="1"/>
</dbReference>
<dbReference type="InterPro" id="IPR044978">
    <property type="entry name" value="GRV2/DNAJC13"/>
</dbReference>
<sequence length="2255" mass="253053">MDYQVFLVRPPGSTRASRGGGLRLFRILDHGISILPLGTPNSAPTEYRFEHISKILAADDDPTELRLEILNTSKSGFGNETVRFCCEARTSLLTALLNRVDDVNSIGIDYAATKHSIQRGGLVDTILRVRSASIVKMVNFGHRSDYKVKASKKVNFQDIVKLEIISDDEQIVLVSLRSRTMRLAVKDSMAFVSAIQRNMKAYLKWDIDIEKVETSVMVDYFATHYKRVREYPVLYEFQAVKQSKLNDYDGPRTLSITKHLLIESSFDDIINIHSLEDLRGLVASEKNDQEVIIEFASWRDCSFLLRDREDFIASVADVMGMEKGSTFSVRLESFHSHTFPEQQNSLYQIECETFYLNRFMAAYNSTREAWALHAPLKEYAANIMVGESQCTDLKVLQAVAETLKECIGKSDPDTVRATTCCMVLVRLLGSKPCFDAIRSLSEIGTVLFQCVRSQNSILAYHATLVIRSAIKLVNQPGSTDAGIASKQEFANRLSVLSAENLQLLATLLHKHALSKHNSLQVTGILDILTYALSFPPTDNEAGRLWLRAYEASIMATGDLLCAFFRSTSDVVFTRLSILLQALLTTMSPVVCGHLQNVCVRRCVFLLHLSTAVFSKKPHLRFLSCSQIFLLMEGNLEAKNLLMNVLPKGVMNLYANKASEMDGKKEPTGDFPAWKDTMELLHSGSVETPLLVWNDIKRSELRKFLRDEIEGYYAALETNKDVWYNSADVQLVYSTASEGEGTVVRGIHLELLVDHQPPAHDLNNSFWKLNEPLPLFQSVYQAMLLGFTPLFGNNNLPEIDLRLAVHVLTWIYERHTDDVTFCMETLKVIETVVGMLREVIDSEHEVFVFKLVIFLLATLEKGKRENVVRFTHAGGAAVLASLMVISAEKGCKNKMEFECNGWTSKDALTEGVFEMVNHVGSDGVSRLVRIPSGIAREMMGKSVQDGSLEAKDGIRWQDKKVPPKIQLGLVLDQLETLLRVSGDSSSKQHYPPSAAVLSLSKEETLYHLVQVLLRLKSPEFGRVLEILLIIVKSNRSAMRRLYSLGAFEILLWKLLAGDLVVWEKEMLCKFLLQCHLKQDHGTMLKIAEDDQSICKSSALRLYLPDGLVLRLMAEDTNSNVLFASILDSQQDTPDVIWNLDMRQRLLDHLTSELEPYVKSRANDPMAPYVHTPRAPIYYPELTDIVFSAPYYLQNILDMDRFPDYPISDPDGFLRSLMLNLRNLAKAGESTWRKEPHRIQLLIRALAYLVVRHKLTLPSDTEYLLVTMSSPSLQTCLVENESSPQVCIDTLQSAVEVLRKVVAASTKAEDLPLTSLNFSLDILSLGSQWSANNNLDSAIAGSLSVLELISSNQVGRKHLWEDLRWQKGMKWALSSAVSAAMAYPPRDPSPVSYAALSSLKHFAGDSNYSRRFIDEGFHLLLLLLLIPSPNADLKSEFAAKSTLPILAADVIGSFVRAEGIQSGSLTNIIPRSLLSCLENDEDLGKFISMAGSDIRNPTTVWTGDMRAEFRKRALDQTMRQKDLAIEDEVQWLQKYEYACLQTEFVIGGVFVNHLASGKWEAADLPNDPVFMDLMMEYLEGEQNVVSATEVEIEMEGYEDKHVIFSEGVQEQRGQAAELEKYVLVLSALKECLTYAASHGRNDLIKGLKLQTFLEVASIEHCAPKVWTEIMLIFKAVAQDETSQIVILQSNLLGLAGIYLWDAVTEDKGEETEAALVATLDMLHSLSENIKAAVEMTNYFSSSGVLFPLLCIFCNVDLPSLRTGIMETERITPHQRLMAACLLGQLLLCLSGVTSRVSFLGDNSTVLNDLFSESKIHRVTTDIDELMNLLEPGYSGTEPLVFRTLISLLPLELLSTLAHNPSQACEMYNETVYLPRLVWDDESRRSVKQLLTEEAIKLQGFVKNQLVAGLGSWSIELEQPVFTRWVLATVLQGDKRPVYRNIKEDAQYVPELYLGGFFLDQFLRIPEFFFGKALEQRFLREVKKAIVLGTYADDLDSLRRLILSLLLLFKGRPYLLAGRSYIDIFLAVSRNICSTGTEARMLAQPVVILTHSIANHKDIVDIIVSEDLIHSLVDFLDLNVPKADAGFAGTDPRMCSLMLLLRLIRLSPRTVELTSTVSVVQKLADTVLDMEGNNEVSKTALECLALMCNDKRRGKEVIRLLDSFAPADTKGFWDIPVENIWDDAADFEILQHFLQHRYPCAWWTTDKSNELLDNGVPAAPLTSTNLNGSKAGAYEDKEIFSSTESGKWDAQFSQDHFS</sequence>
<accession>A0A8T0I9Q6</accession>
<protein>
    <recommendedName>
        <fullName evidence="1">DnaJ homologue subfamily C GRV2/DNAJC13 N-terminal domain-containing protein</fullName>
    </recommendedName>
</protein>
<keyword evidence="3" id="KW-1185">Reference proteome</keyword>
<dbReference type="GO" id="GO:0007032">
    <property type="term" value="P:endosome organization"/>
    <property type="evidence" value="ECO:0007669"/>
    <property type="project" value="InterPro"/>
</dbReference>
<dbReference type="GO" id="GO:0006898">
    <property type="term" value="P:receptor-mediated endocytosis"/>
    <property type="evidence" value="ECO:0007669"/>
    <property type="project" value="TreeGrafter"/>
</dbReference>
<dbReference type="Pfam" id="PF19432">
    <property type="entry name" value="RME-8_N"/>
    <property type="match status" value="1"/>
</dbReference>